<reference evidence="2" key="1">
    <citation type="submission" date="2022-11" db="UniProtKB">
        <authorList>
            <consortium name="WormBaseParasite"/>
        </authorList>
    </citation>
    <scope>IDENTIFICATION</scope>
</reference>
<evidence type="ECO:0000313" key="1">
    <source>
        <dbReference type="Proteomes" id="UP000887565"/>
    </source>
</evidence>
<name>A0A915JWR0_ROMCU</name>
<dbReference type="Proteomes" id="UP000887565">
    <property type="component" value="Unplaced"/>
</dbReference>
<organism evidence="1 2">
    <name type="scientific">Romanomermis culicivorax</name>
    <name type="common">Nematode worm</name>
    <dbReference type="NCBI Taxonomy" id="13658"/>
    <lineage>
        <taxon>Eukaryota</taxon>
        <taxon>Metazoa</taxon>
        <taxon>Ecdysozoa</taxon>
        <taxon>Nematoda</taxon>
        <taxon>Enoplea</taxon>
        <taxon>Dorylaimia</taxon>
        <taxon>Mermithida</taxon>
        <taxon>Mermithoidea</taxon>
        <taxon>Mermithidae</taxon>
        <taxon>Romanomermis</taxon>
    </lineage>
</organism>
<accession>A0A915JWR0</accession>
<dbReference type="SUPFAM" id="SSF56672">
    <property type="entry name" value="DNA/RNA polymerases"/>
    <property type="match status" value="1"/>
</dbReference>
<keyword evidence="1" id="KW-1185">Reference proteome</keyword>
<evidence type="ECO:0000313" key="2">
    <source>
        <dbReference type="WBParaSite" id="nRc.2.0.1.t30865-RA"/>
    </source>
</evidence>
<dbReference type="Gene3D" id="1.10.287.690">
    <property type="entry name" value="Helix hairpin bin"/>
    <property type="match status" value="1"/>
</dbReference>
<dbReference type="WBParaSite" id="nRc.2.0.1.t30865-RA">
    <property type="protein sequence ID" value="nRc.2.0.1.t30865-RA"/>
    <property type="gene ID" value="nRc.2.0.1.g30865"/>
</dbReference>
<proteinExistence type="predicted"/>
<sequence>MEVYNRENISLDPSKISKNSRKRALAKLMRNSFWGKFGQRNNMDLKNILNSQ</sequence>
<dbReference type="AlphaFoldDB" id="A0A915JWR0"/>
<dbReference type="InterPro" id="IPR043502">
    <property type="entry name" value="DNA/RNA_pol_sf"/>
</dbReference>
<protein>
    <submittedName>
        <fullName evidence="2">DNA-directed DNA polymerase</fullName>
    </submittedName>
</protein>